<evidence type="ECO:0000256" key="1">
    <source>
        <dbReference type="SAM" id="MobiDB-lite"/>
    </source>
</evidence>
<gene>
    <name evidence="3" type="ORF">EV199_2566</name>
</gene>
<dbReference type="OrthoDB" id="1447802at2"/>
<reference evidence="3 4" key="1">
    <citation type="submission" date="2019-02" db="EMBL/GenBank/DDBJ databases">
        <title>Genomic Encyclopedia of Type Strains, Phase IV (KMG-IV): sequencing the most valuable type-strain genomes for metagenomic binning, comparative biology and taxonomic classification.</title>
        <authorList>
            <person name="Goeker M."/>
        </authorList>
    </citation>
    <scope>NUCLEOTIDE SEQUENCE [LARGE SCALE GENOMIC DNA]</scope>
    <source>
        <strain evidence="3 4">DSM 18116</strain>
    </source>
</reference>
<evidence type="ECO:0000313" key="4">
    <source>
        <dbReference type="Proteomes" id="UP000293874"/>
    </source>
</evidence>
<accession>A0A4Q7MUB4</accession>
<feature type="transmembrane region" description="Helical" evidence="2">
    <location>
        <begin position="101"/>
        <end position="117"/>
    </location>
</feature>
<evidence type="ECO:0000313" key="3">
    <source>
        <dbReference type="EMBL" id="RZS70673.1"/>
    </source>
</evidence>
<feature type="region of interest" description="Disordered" evidence="1">
    <location>
        <begin position="119"/>
        <end position="138"/>
    </location>
</feature>
<evidence type="ECO:0008006" key="5">
    <source>
        <dbReference type="Google" id="ProtNLM"/>
    </source>
</evidence>
<organism evidence="3 4">
    <name type="scientific">Pseudobacter ginsenosidimutans</name>
    <dbReference type="NCBI Taxonomy" id="661488"/>
    <lineage>
        <taxon>Bacteria</taxon>
        <taxon>Pseudomonadati</taxon>
        <taxon>Bacteroidota</taxon>
        <taxon>Chitinophagia</taxon>
        <taxon>Chitinophagales</taxon>
        <taxon>Chitinophagaceae</taxon>
        <taxon>Pseudobacter</taxon>
    </lineage>
</organism>
<feature type="transmembrane region" description="Helical" evidence="2">
    <location>
        <begin position="40"/>
        <end position="58"/>
    </location>
</feature>
<protein>
    <recommendedName>
        <fullName evidence="5">Magnesium citrate secondary transporter</fullName>
    </recommendedName>
</protein>
<evidence type="ECO:0000256" key="2">
    <source>
        <dbReference type="SAM" id="Phobius"/>
    </source>
</evidence>
<keyword evidence="4" id="KW-1185">Reference proteome</keyword>
<keyword evidence="2" id="KW-0472">Membrane</keyword>
<comment type="caution">
    <text evidence="3">The sequence shown here is derived from an EMBL/GenBank/DDBJ whole genome shotgun (WGS) entry which is preliminary data.</text>
</comment>
<dbReference type="AlphaFoldDB" id="A0A4Q7MUB4"/>
<sequence length="138" mass="15764">MIRRLFDPLFICYGLLWLLVQGFRKAGVIITIFNDYLTDLIAVPAIAHLTITIIRTYIVKDRSYNYPFGYVLFIAVYLSVVFEWLMPGFSRVYTGDPGDMIAYGCGVLFYYFVHGKMKTGKKGNRSKPITDPASALLR</sequence>
<proteinExistence type="predicted"/>
<dbReference type="EMBL" id="SGXA01000002">
    <property type="protein sequence ID" value="RZS70673.1"/>
    <property type="molecule type" value="Genomic_DNA"/>
</dbReference>
<name>A0A4Q7MUB4_9BACT</name>
<dbReference type="Proteomes" id="UP000293874">
    <property type="component" value="Unassembled WGS sequence"/>
</dbReference>
<keyword evidence="2" id="KW-0812">Transmembrane</keyword>
<feature type="transmembrane region" description="Helical" evidence="2">
    <location>
        <begin position="70"/>
        <end position="89"/>
    </location>
</feature>
<keyword evidence="2" id="KW-1133">Transmembrane helix</keyword>
<dbReference type="RefSeq" id="WP_130541124.1">
    <property type="nucleotide sequence ID" value="NZ_CP042431.1"/>
</dbReference>